<evidence type="ECO:0000313" key="9">
    <source>
        <dbReference type="Proteomes" id="UP000593561"/>
    </source>
</evidence>
<evidence type="ECO:0008006" key="10">
    <source>
        <dbReference type="Google" id="ProtNLM"/>
    </source>
</evidence>
<dbReference type="GO" id="GO:0022857">
    <property type="term" value="F:transmembrane transporter activity"/>
    <property type="evidence" value="ECO:0007669"/>
    <property type="project" value="InterPro"/>
</dbReference>
<feature type="transmembrane region" description="Helical" evidence="7">
    <location>
        <begin position="292"/>
        <end position="312"/>
    </location>
</feature>
<keyword evidence="4 7" id="KW-1133">Transmembrane helix</keyword>
<feature type="transmembrane region" description="Helical" evidence="7">
    <location>
        <begin position="109"/>
        <end position="128"/>
    </location>
</feature>
<feature type="transmembrane region" description="Helical" evidence="7">
    <location>
        <begin position="54"/>
        <end position="72"/>
    </location>
</feature>
<dbReference type="GO" id="GO:0016020">
    <property type="term" value="C:membrane"/>
    <property type="evidence" value="ECO:0007669"/>
    <property type="project" value="UniProtKB-SubCell"/>
</dbReference>
<name>A0A7J8SFT1_GOSDV</name>
<sequence length="597" mass="65538">MAQNGGDGNDGGGAATNSKKFEAPQPHSVKEQLPGIQYCINSSPPWPEAIILGFQHYLLTLGITVLIPSIIVPQMGGGNTEKAAVIQNLLFVSGLSTLFQSFFGTRLPIVVVGSYAYLIPVTSIIQASRYTSYSDPYERFVRTMRGIQGALIGAAFFQCTIGFLGLWRNAVRFLSPLSVVPYVTFTGLGLYHLGFPMVGDQISVSMTAHGKYLKTVLLKSFIVLFSVVDNFSATAAISCYMILADSFLFPHLIKLAKCVEVGLPGIILMVFISQFLPRYLESKRSLCGRFSILFSVSITWLFAQLLTSTTVYKHKPENTQISCRTDRAGLISTAPWIYLPYPFQWGSPTFNAGDAIVMMAPAFVSLFESTGTFFAAARYGSATPVPPSVISRGAGWLGIGVLLNGCLGSVTGNTASVENVGLLALTRVGSRRVIQISAGFMIFFSIFAKFGAFFASVPLPIVAAVYCVLFSFVSSAGLSFLQFCNLNSFKTKFILGFSFFMGLSVPQYFREYFHGGWRSAHPTGLFSDIVVVIFMSHTTVAALVALFFDLTLCRENDESRKDIGLNWWEKFSFYKSDVRNDEFYALPFRLNKLFPSI</sequence>
<feature type="transmembrane region" description="Helical" evidence="7">
    <location>
        <begin position="529"/>
        <end position="552"/>
    </location>
</feature>
<gene>
    <name evidence="8" type="ORF">Godav_009794</name>
</gene>
<keyword evidence="9" id="KW-1185">Reference proteome</keyword>
<evidence type="ECO:0000256" key="5">
    <source>
        <dbReference type="ARBA" id="ARBA00023136"/>
    </source>
</evidence>
<keyword evidence="5 7" id="KW-0472">Membrane</keyword>
<evidence type="ECO:0000256" key="2">
    <source>
        <dbReference type="ARBA" id="ARBA00008821"/>
    </source>
</evidence>
<feature type="transmembrane region" description="Helical" evidence="7">
    <location>
        <begin position="173"/>
        <end position="195"/>
    </location>
</feature>
<dbReference type="EMBL" id="JABFAC010000009">
    <property type="protein sequence ID" value="MBA0624436.1"/>
    <property type="molecule type" value="Genomic_DNA"/>
</dbReference>
<protein>
    <recommendedName>
        <fullName evidence="10">Nucleobase-ascorbate transporter 10</fullName>
    </recommendedName>
</protein>
<dbReference type="PANTHER" id="PTHR11119">
    <property type="entry name" value="XANTHINE-URACIL / VITAMIN C PERMEASE FAMILY MEMBER"/>
    <property type="match status" value="1"/>
</dbReference>
<evidence type="ECO:0000256" key="1">
    <source>
        <dbReference type="ARBA" id="ARBA00004141"/>
    </source>
</evidence>
<feature type="transmembrane region" description="Helical" evidence="7">
    <location>
        <begin position="263"/>
        <end position="280"/>
    </location>
</feature>
<keyword evidence="3 7" id="KW-0812">Transmembrane</keyword>
<dbReference type="AlphaFoldDB" id="A0A7J8SFT1"/>
<comment type="subcellular location">
    <subcellularLocation>
        <location evidence="1">Membrane</location>
        <topology evidence="1">Multi-pass membrane protein</topology>
    </subcellularLocation>
</comment>
<organism evidence="8 9">
    <name type="scientific">Gossypium davidsonii</name>
    <name type="common">Davidson's cotton</name>
    <name type="synonym">Gossypium klotzschianum subsp. davidsonii</name>
    <dbReference type="NCBI Taxonomy" id="34287"/>
    <lineage>
        <taxon>Eukaryota</taxon>
        <taxon>Viridiplantae</taxon>
        <taxon>Streptophyta</taxon>
        <taxon>Embryophyta</taxon>
        <taxon>Tracheophyta</taxon>
        <taxon>Spermatophyta</taxon>
        <taxon>Magnoliopsida</taxon>
        <taxon>eudicotyledons</taxon>
        <taxon>Gunneridae</taxon>
        <taxon>Pentapetalae</taxon>
        <taxon>rosids</taxon>
        <taxon>malvids</taxon>
        <taxon>Malvales</taxon>
        <taxon>Malvaceae</taxon>
        <taxon>Malvoideae</taxon>
        <taxon>Gossypium</taxon>
    </lineage>
</organism>
<feature type="transmembrane region" description="Helical" evidence="7">
    <location>
        <begin position="149"/>
        <end position="167"/>
    </location>
</feature>
<feature type="transmembrane region" description="Helical" evidence="7">
    <location>
        <begin position="461"/>
        <end position="481"/>
    </location>
</feature>
<proteinExistence type="inferred from homology"/>
<feature type="transmembrane region" description="Helical" evidence="7">
    <location>
        <begin position="433"/>
        <end position="455"/>
    </location>
</feature>
<comment type="similarity">
    <text evidence="2">Belongs to the nucleobase:cation symporter-2 (NCS2) (TC 2.A.40) family.</text>
</comment>
<feature type="transmembrane region" description="Helical" evidence="7">
    <location>
        <begin position="216"/>
        <end position="243"/>
    </location>
</feature>
<feature type="transmembrane region" description="Helical" evidence="7">
    <location>
        <begin position="493"/>
        <end position="509"/>
    </location>
</feature>
<feature type="compositionally biased region" description="Gly residues" evidence="6">
    <location>
        <begin position="1"/>
        <end position="14"/>
    </location>
</feature>
<feature type="transmembrane region" description="Helical" evidence="7">
    <location>
        <begin position="355"/>
        <end position="377"/>
    </location>
</feature>
<dbReference type="Pfam" id="PF00860">
    <property type="entry name" value="Xan_ur_permease"/>
    <property type="match status" value="2"/>
</dbReference>
<comment type="caution">
    <text evidence="8">The sequence shown here is derived from an EMBL/GenBank/DDBJ whole genome shotgun (WGS) entry which is preliminary data.</text>
</comment>
<evidence type="ECO:0000256" key="3">
    <source>
        <dbReference type="ARBA" id="ARBA00022692"/>
    </source>
</evidence>
<evidence type="ECO:0000256" key="4">
    <source>
        <dbReference type="ARBA" id="ARBA00022989"/>
    </source>
</evidence>
<reference evidence="8 9" key="1">
    <citation type="journal article" date="2019" name="Genome Biol. Evol.">
        <title>Insights into the evolution of the New World diploid cottons (Gossypium, subgenus Houzingenia) based on genome sequencing.</title>
        <authorList>
            <person name="Grover C.E."/>
            <person name="Arick M.A. 2nd"/>
            <person name="Thrash A."/>
            <person name="Conover J.L."/>
            <person name="Sanders W.S."/>
            <person name="Peterson D.G."/>
            <person name="Frelichowski J.E."/>
            <person name="Scheffler J.A."/>
            <person name="Scheffler B.E."/>
            <person name="Wendel J.F."/>
        </authorList>
    </citation>
    <scope>NUCLEOTIDE SEQUENCE [LARGE SCALE GENOMIC DNA]</scope>
    <source>
        <strain evidence="8">27</strain>
        <tissue evidence="8">Leaf</tissue>
    </source>
</reference>
<dbReference type="InterPro" id="IPR006043">
    <property type="entry name" value="NCS2"/>
</dbReference>
<dbReference type="Proteomes" id="UP000593561">
    <property type="component" value="Unassembled WGS sequence"/>
</dbReference>
<evidence type="ECO:0000313" key="8">
    <source>
        <dbReference type="EMBL" id="MBA0624436.1"/>
    </source>
</evidence>
<evidence type="ECO:0000256" key="6">
    <source>
        <dbReference type="SAM" id="MobiDB-lite"/>
    </source>
</evidence>
<feature type="region of interest" description="Disordered" evidence="6">
    <location>
        <begin position="1"/>
        <end position="29"/>
    </location>
</feature>
<evidence type="ECO:0000256" key="7">
    <source>
        <dbReference type="SAM" id="Phobius"/>
    </source>
</evidence>
<accession>A0A7J8SFT1</accession>